<sequence>MLTFVKGLDNEASAYVVDEARGRHRRVWTSSCSVDVIGTRNGLICVLDGGTGAVTVANPATRESLSVPPPPPRQAGLLPCFPDARTHEAYGFAFHPATLRYAVVHVPCYFNKSGTFDAVQVSPSAAAGRGAPPSWRSVPTPGASGRFQPGGVACVDGVAYWITAGTPAAIMSLDLKDNRVAPVKWSPETPGRGCRCSYRLTEMRGRLCVAVTVEETEKPTKRVEVFKEYNLHKHKVSDKRSSQCSMVKIWKKKPGVEIMNYGVADHTGISTFAYMETSEPLEIYK</sequence>
<evidence type="ECO:0000313" key="1">
    <source>
        <dbReference type="EMBL" id="EAZ43176.1"/>
    </source>
</evidence>
<accession>A3BUD7</accession>
<dbReference type="AlphaFoldDB" id="A3BUD7"/>
<dbReference type="InterPro" id="IPR050796">
    <property type="entry name" value="SCF_F-box_component"/>
</dbReference>
<dbReference type="PANTHER" id="PTHR31672">
    <property type="entry name" value="BNACNNG10540D PROTEIN"/>
    <property type="match status" value="1"/>
</dbReference>
<dbReference type="EMBL" id="CM000145">
    <property type="protein sequence ID" value="EAZ43176.1"/>
    <property type="molecule type" value="Genomic_DNA"/>
</dbReference>
<name>A3BUD7_ORYSJ</name>
<dbReference type="PANTHER" id="PTHR31672:SF13">
    <property type="entry name" value="F-BOX PROTEIN CPR30-LIKE"/>
    <property type="match status" value="1"/>
</dbReference>
<reference evidence="1" key="2">
    <citation type="submission" date="2008-12" db="EMBL/GenBank/DDBJ databases">
        <title>Improved gene annotation of the rice (Oryza sativa) genomes.</title>
        <authorList>
            <person name="Wang J."/>
            <person name="Li R."/>
            <person name="Fan W."/>
            <person name="Huang Q."/>
            <person name="Zhang J."/>
            <person name="Zhou Y."/>
            <person name="Hu Y."/>
            <person name="Zi S."/>
            <person name="Li J."/>
            <person name="Ni P."/>
            <person name="Zheng H."/>
            <person name="Zhang Y."/>
            <person name="Zhao M."/>
            <person name="Hao Q."/>
            <person name="McDermott J."/>
            <person name="Samudrala R."/>
            <person name="Kristiansen K."/>
            <person name="Wong G.K.-S."/>
        </authorList>
    </citation>
    <scope>NUCLEOTIDE SEQUENCE</scope>
</reference>
<protein>
    <submittedName>
        <fullName evidence="1">Uncharacterized protein</fullName>
    </submittedName>
</protein>
<proteinExistence type="predicted"/>
<organism evidence="1">
    <name type="scientific">Oryza sativa subsp. japonica</name>
    <name type="common">Rice</name>
    <dbReference type="NCBI Taxonomy" id="39947"/>
    <lineage>
        <taxon>Eukaryota</taxon>
        <taxon>Viridiplantae</taxon>
        <taxon>Streptophyta</taxon>
        <taxon>Embryophyta</taxon>
        <taxon>Tracheophyta</taxon>
        <taxon>Spermatophyta</taxon>
        <taxon>Magnoliopsida</taxon>
        <taxon>Liliopsida</taxon>
        <taxon>Poales</taxon>
        <taxon>Poaceae</taxon>
        <taxon>BOP clade</taxon>
        <taxon>Oryzoideae</taxon>
        <taxon>Oryzeae</taxon>
        <taxon>Oryzinae</taxon>
        <taxon>Oryza</taxon>
        <taxon>Oryza sativa</taxon>
    </lineage>
</organism>
<gene>
    <name evidence="1" type="ORF">OsJ_27769</name>
</gene>
<dbReference type="Proteomes" id="UP000007752">
    <property type="component" value="Chromosome 8"/>
</dbReference>
<reference evidence="1" key="1">
    <citation type="journal article" date="2005" name="PLoS Biol.">
        <title>The genomes of Oryza sativa: a history of duplications.</title>
        <authorList>
            <person name="Yu J."/>
            <person name="Wang J."/>
            <person name="Lin W."/>
            <person name="Li S."/>
            <person name="Li H."/>
            <person name="Zhou J."/>
            <person name="Ni P."/>
            <person name="Dong W."/>
            <person name="Hu S."/>
            <person name="Zeng C."/>
            <person name="Zhang J."/>
            <person name="Zhang Y."/>
            <person name="Li R."/>
            <person name="Xu Z."/>
            <person name="Li S."/>
            <person name="Li X."/>
            <person name="Zheng H."/>
            <person name="Cong L."/>
            <person name="Lin L."/>
            <person name="Yin J."/>
            <person name="Geng J."/>
            <person name="Li G."/>
            <person name="Shi J."/>
            <person name="Liu J."/>
            <person name="Lv H."/>
            <person name="Li J."/>
            <person name="Wang J."/>
            <person name="Deng Y."/>
            <person name="Ran L."/>
            <person name="Shi X."/>
            <person name="Wang X."/>
            <person name="Wu Q."/>
            <person name="Li C."/>
            <person name="Ren X."/>
            <person name="Wang J."/>
            <person name="Wang X."/>
            <person name="Li D."/>
            <person name="Liu D."/>
            <person name="Zhang X."/>
            <person name="Ji Z."/>
            <person name="Zhao W."/>
            <person name="Sun Y."/>
            <person name="Zhang Z."/>
            <person name="Bao J."/>
            <person name="Han Y."/>
            <person name="Dong L."/>
            <person name="Ji J."/>
            <person name="Chen P."/>
            <person name="Wu S."/>
            <person name="Liu J."/>
            <person name="Xiao Y."/>
            <person name="Bu D."/>
            <person name="Tan J."/>
            <person name="Yang L."/>
            <person name="Ye C."/>
            <person name="Zhang J."/>
            <person name="Xu J."/>
            <person name="Zhou Y."/>
            <person name="Yu Y."/>
            <person name="Zhang B."/>
            <person name="Zhuang S."/>
            <person name="Wei H."/>
            <person name="Liu B."/>
            <person name="Lei M."/>
            <person name="Yu H."/>
            <person name="Li Y."/>
            <person name="Xu H."/>
            <person name="Wei S."/>
            <person name="He X."/>
            <person name="Fang L."/>
            <person name="Zhang Z."/>
            <person name="Zhang Y."/>
            <person name="Huang X."/>
            <person name="Su Z."/>
            <person name="Tong W."/>
            <person name="Li J."/>
            <person name="Tong Z."/>
            <person name="Li S."/>
            <person name="Ye J."/>
            <person name="Wang L."/>
            <person name="Fang L."/>
            <person name="Lei T."/>
            <person name="Chen C."/>
            <person name="Chen H."/>
            <person name="Xu Z."/>
            <person name="Li H."/>
            <person name="Huang H."/>
            <person name="Zhang F."/>
            <person name="Xu H."/>
            <person name="Li N."/>
            <person name="Zhao C."/>
            <person name="Li S."/>
            <person name="Dong L."/>
            <person name="Huang Y."/>
            <person name="Li L."/>
            <person name="Xi Y."/>
            <person name="Qi Q."/>
            <person name="Li W."/>
            <person name="Zhang B."/>
            <person name="Hu W."/>
            <person name="Zhang Y."/>
            <person name="Tian X."/>
            <person name="Jiao Y."/>
            <person name="Liang X."/>
            <person name="Jin J."/>
            <person name="Gao L."/>
            <person name="Zheng W."/>
            <person name="Hao B."/>
            <person name="Liu S."/>
            <person name="Wang W."/>
            <person name="Yuan L."/>
            <person name="Cao M."/>
            <person name="McDermott J."/>
            <person name="Samudrala R."/>
            <person name="Wang J."/>
            <person name="Wong G.K."/>
            <person name="Yang H."/>
        </authorList>
    </citation>
    <scope>NUCLEOTIDE SEQUENCE [LARGE SCALE GENOMIC DNA]</scope>
</reference>